<evidence type="ECO:0008006" key="4">
    <source>
        <dbReference type="Google" id="ProtNLM"/>
    </source>
</evidence>
<gene>
    <name evidence="2" type="ORF">PCYB_004980</name>
</gene>
<dbReference type="GeneID" id="14696291"/>
<feature type="transmembrane region" description="Helical" evidence="1">
    <location>
        <begin position="146"/>
        <end position="166"/>
    </location>
</feature>
<dbReference type="RefSeq" id="XP_004227967.1">
    <property type="nucleotide sequence ID" value="XM_004227919.1"/>
</dbReference>
<evidence type="ECO:0000313" key="3">
    <source>
        <dbReference type="Proteomes" id="UP000006319"/>
    </source>
</evidence>
<dbReference type="VEuPathDB" id="PlasmoDB:PCYB_004980"/>
<evidence type="ECO:0000313" key="2">
    <source>
        <dbReference type="EMBL" id="GAB69749.1"/>
    </source>
</evidence>
<keyword evidence="1" id="KW-0472">Membrane</keyword>
<reference evidence="2 3" key="1">
    <citation type="journal article" date="2012" name="Nat. Genet.">
        <title>Plasmodium cynomolgi genome sequences provide insight into Plasmodium vivax and the monkey malaria clade.</title>
        <authorList>
            <person name="Tachibana S."/>
            <person name="Sullivan S.A."/>
            <person name="Kawai S."/>
            <person name="Nakamura S."/>
            <person name="Kim H.R."/>
            <person name="Goto N."/>
            <person name="Arisue N."/>
            <person name="Palacpac N.M.Q."/>
            <person name="Honma H."/>
            <person name="Yagi M."/>
            <person name="Tougan T."/>
            <person name="Katakai Y."/>
            <person name="Kaneko O."/>
            <person name="Mita T."/>
            <person name="Kita K."/>
            <person name="Yasutomi Y."/>
            <person name="Sutton P.L."/>
            <person name="Shakhbatyan R."/>
            <person name="Horii T."/>
            <person name="Yasunaga T."/>
            <person name="Barnwell J.W."/>
            <person name="Escalante A.A."/>
            <person name="Carlton J.M."/>
            <person name="Tanabe K."/>
        </authorList>
    </citation>
    <scope>NUCLEOTIDE SEQUENCE [LARGE SCALE GENOMIC DNA]</scope>
    <source>
        <strain evidence="2 3">B</strain>
    </source>
</reference>
<dbReference type="InterPro" id="IPR008780">
    <property type="entry name" value="Plasmodium_Vir"/>
</dbReference>
<dbReference type="AlphaFoldDB" id="K6V0C2"/>
<keyword evidence="1" id="KW-1133">Transmembrane helix</keyword>
<dbReference type="Proteomes" id="UP000006319">
    <property type="component" value="Unassembled WGS sequence"/>
</dbReference>
<keyword evidence="3" id="KW-1185">Reference proteome</keyword>
<dbReference type="PhylomeDB" id="K6V0C2"/>
<organism evidence="2 3">
    <name type="scientific">Plasmodium cynomolgi (strain B)</name>
    <dbReference type="NCBI Taxonomy" id="1120755"/>
    <lineage>
        <taxon>Eukaryota</taxon>
        <taxon>Sar</taxon>
        <taxon>Alveolata</taxon>
        <taxon>Apicomplexa</taxon>
        <taxon>Aconoidasida</taxon>
        <taxon>Haemosporida</taxon>
        <taxon>Plasmodiidae</taxon>
        <taxon>Plasmodium</taxon>
        <taxon>Plasmodium (Plasmodium)</taxon>
    </lineage>
</organism>
<name>K6V0C2_PLACD</name>
<dbReference type="KEGG" id="pcy:PCYB_004980"/>
<evidence type="ECO:0000256" key="1">
    <source>
        <dbReference type="SAM" id="Phobius"/>
    </source>
</evidence>
<dbReference type="OrthoDB" id="388362at2759"/>
<sequence>MNILYDLYTIYHYINITYDDENCKSYSAKCVEKFKEAINSCSTDNKDNYCEALKLFKRKYEQFIGNNNSRGCNKVYISTLPLIGNEKKHNAKVTETGEVKSVVKTHLEEKKDQNLVSYDLEEKQNFKNPMQPSLSQTEENNYDNNISIFTIFSIILSISVFSIITYKFSPFGSWINTKILGRNKLMENMKKNNYELL</sequence>
<keyword evidence="1" id="KW-0812">Transmembrane</keyword>
<dbReference type="Pfam" id="PF05795">
    <property type="entry name" value="Plasmodium_Vir"/>
    <property type="match status" value="1"/>
</dbReference>
<dbReference type="EMBL" id="DF157736">
    <property type="protein sequence ID" value="GAB69749.1"/>
    <property type="molecule type" value="Genomic_DNA"/>
</dbReference>
<protein>
    <recommendedName>
        <fullName evidence="4">CYIR protein</fullName>
    </recommendedName>
</protein>
<proteinExistence type="predicted"/>
<accession>K6V0C2</accession>